<dbReference type="NCBIfam" id="TIGR02532">
    <property type="entry name" value="IV_pilin_GFxxxE"/>
    <property type="match status" value="1"/>
</dbReference>
<dbReference type="Pfam" id="PF07963">
    <property type="entry name" value="N_methyl"/>
    <property type="match status" value="1"/>
</dbReference>
<dbReference type="InterPro" id="IPR012902">
    <property type="entry name" value="N_methyl_site"/>
</dbReference>
<dbReference type="RefSeq" id="WP_377367315.1">
    <property type="nucleotide sequence ID" value="NZ_JAOTJD010000003.1"/>
</dbReference>
<evidence type="ECO:0000256" key="2">
    <source>
        <dbReference type="ARBA" id="ARBA00008358"/>
    </source>
</evidence>
<comment type="caution">
    <text evidence="11">The sequence shown here is derived from an EMBL/GenBank/DDBJ whole genome shotgun (WGS) entry which is preliminary data.</text>
</comment>
<protein>
    <recommendedName>
        <fullName evidence="9">Type II secretion system protein I</fullName>
        <shortName evidence="9">T2SS minor pseudopilin I</shortName>
    </recommendedName>
</protein>
<name>A0ABW6CRM5_9CAUL</name>
<evidence type="ECO:0000313" key="11">
    <source>
        <dbReference type="EMBL" id="MFD3262842.1"/>
    </source>
</evidence>
<sequence length="121" mass="13120">MSRRAEGFTLIELLVALAVFSLAVVALLNLAGENTRAAVALEERTFAVVVAENRAVELLTQPELPTLGEGRGAETAGDRTWTWTQQISRTADPAVLRIDVRVTRADSDRTLGEVTVFRGRG</sequence>
<keyword evidence="8" id="KW-0472">Membrane</keyword>
<comment type="similarity">
    <text evidence="2 9">Belongs to the GSP I family.</text>
</comment>
<dbReference type="InterPro" id="IPR010052">
    <property type="entry name" value="T2SS_protein-GspI"/>
</dbReference>
<evidence type="ECO:0000259" key="10">
    <source>
        <dbReference type="Pfam" id="PF02501"/>
    </source>
</evidence>
<comment type="function">
    <text evidence="9">Component of the type II secretion system required for the energy-dependent secretion of extracellular factors such as proteases and toxins from the periplasm.</text>
</comment>
<dbReference type="InterPro" id="IPR045584">
    <property type="entry name" value="Pilin-like"/>
</dbReference>
<dbReference type="PANTHER" id="PTHR38779">
    <property type="entry name" value="TYPE II SECRETION SYSTEM PROTEIN I-RELATED"/>
    <property type="match status" value="1"/>
</dbReference>
<evidence type="ECO:0000256" key="9">
    <source>
        <dbReference type="RuleBase" id="RU368030"/>
    </source>
</evidence>
<evidence type="ECO:0000256" key="3">
    <source>
        <dbReference type="ARBA" id="ARBA00022475"/>
    </source>
</evidence>
<keyword evidence="3" id="KW-1003">Cell membrane</keyword>
<accession>A0ABW6CRM5</accession>
<comment type="subcellular location">
    <subcellularLocation>
        <location evidence="1 9">Cell inner membrane</location>
        <topology evidence="1 9">Single-pass membrane protein</topology>
    </subcellularLocation>
</comment>
<gene>
    <name evidence="11" type="primary">gspI</name>
    <name evidence="11" type="ORF">OCL97_02555</name>
</gene>
<feature type="domain" description="Type II secretion system protein GspI C-terminal" evidence="10">
    <location>
        <begin position="41"/>
        <end position="117"/>
    </location>
</feature>
<keyword evidence="4 9" id="KW-0488">Methylation</keyword>
<evidence type="ECO:0000256" key="7">
    <source>
        <dbReference type="ARBA" id="ARBA00022989"/>
    </source>
</evidence>
<dbReference type="PROSITE" id="PS00409">
    <property type="entry name" value="PROKAR_NTER_METHYL"/>
    <property type="match status" value="1"/>
</dbReference>
<keyword evidence="12" id="KW-1185">Reference proteome</keyword>
<comment type="subunit">
    <text evidence="9">Type II secretion is composed of four main components: the outer membrane complex, the inner membrane complex, the cytoplasmic secretion ATPase and the periplasm-spanning pseudopilus.</text>
</comment>
<reference evidence="11 12" key="1">
    <citation type="submission" date="2022-09" db="EMBL/GenBank/DDBJ databases">
        <title>New species of Phenylobacterium.</title>
        <authorList>
            <person name="Mieszkin S."/>
        </authorList>
    </citation>
    <scope>NUCLEOTIDE SEQUENCE [LARGE SCALE GENOMIC DNA]</scope>
    <source>
        <strain evidence="11 12">HK31-G</strain>
    </source>
</reference>
<evidence type="ECO:0000256" key="1">
    <source>
        <dbReference type="ARBA" id="ARBA00004377"/>
    </source>
</evidence>
<dbReference type="Pfam" id="PF02501">
    <property type="entry name" value="T2SSI"/>
    <property type="match status" value="1"/>
</dbReference>
<evidence type="ECO:0000256" key="8">
    <source>
        <dbReference type="ARBA" id="ARBA00023136"/>
    </source>
</evidence>
<comment type="PTM">
    <text evidence="9">Cleaved by prepilin peptidase.</text>
</comment>
<evidence type="ECO:0000313" key="12">
    <source>
        <dbReference type="Proteomes" id="UP001598130"/>
    </source>
</evidence>
<dbReference type="InterPro" id="IPR003413">
    <property type="entry name" value="T2SS_GspI_C"/>
</dbReference>
<keyword evidence="6" id="KW-0812">Transmembrane</keyword>
<evidence type="ECO:0000256" key="5">
    <source>
        <dbReference type="ARBA" id="ARBA00022519"/>
    </source>
</evidence>
<dbReference type="EMBL" id="JAOTJD010000003">
    <property type="protein sequence ID" value="MFD3262842.1"/>
    <property type="molecule type" value="Genomic_DNA"/>
</dbReference>
<keyword evidence="7" id="KW-1133">Transmembrane helix</keyword>
<proteinExistence type="inferred from homology"/>
<dbReference type="NCBIfam" id="TIGR01707">
    <property type="entry name" value="gspI"/>
    <property type="match status" value="1"/>
</dbReference>
<dbReference type="Proteomes" id="UP001598130">
    <property type="component" value="Unassembled WGS sequence"/>
</dbReference>
<organism evidence="11 12">
    <name type="scientific">Phenylobacterium ferrooxidans</name>
    <dbReference type="NCBI Taxonomy" id="2982689"/>
    <lineage>
        <taxon>Bacteria</taxon>
        <taxon>Pseudomonadati</taxon>
        <taxon>Pseudomonadota</taxon>
        <taxon>Alphaproteobacteria</taxon>
        <taxon>Caulobacterales</taxon>
        <taxon>Caulobacteraceae</taxon>
        <taxon>Phenylobacterium</taxon>
    </lineage>
</organism>
<evidence type="ECO:0000256" key="6">
    <source>
        <dbReference type="ARBA" id="ARBA00022692"/>
    </source>
</evidence>
<evidence type="ECO:0000256" key="4">
    <source>
        <dbReference type="ARBA" id="ARBA00022481"/>
    </source>
</evidence>
<dbReference type="Gene3D" id="3.30.1300.30">
    <property type="entry name" value="GSPII I/J protein-like"/>
    <property type="match status" value="1"/>
</dbReference>
<dbReference type="PANTHER" id="PTHR38779:SF2">
    <property type="entry name" value="TYPE II SECRETION SYSTEM PROTEIN I-RELATED"/>
    <property type="match status" value="1"/>
</dbReference>
<dbReference type="SUPFAM" id="SSF54523">
    <property type="entry name" value="Pili subunits"/>
    <property type="match status" value="1"/>
</dbReference>
<keyword evidence="5 9" id="KW-0997">Cell inner membrane</keyword>